<name>A0A926F2L3_9FIRM</name>
<keyword evidence="1" id="KW-0812">Transmembrane</keyword>
<reference evidence="2 3" key="1">
    <citation type="submission" date="2020-08" db="EMBL/GenBank/DDBJ databases">
        <title>Genome public.</title>
        <authorList>
            <person name="Liu C."/>
            <person name="Sun Q."/>
        </authorList>
    </citation>
    <scope>NUCLEOTIDE SEQUENCE [LARGE SCALE GENOMIC DNA]</scope>
    <source>
        <strain evidence="2 3">NSJ-26</strain>
    </source>
</reference>
<evidence type="ECO:0000313" key="2">
    <source>
        <dbReference type="EMBL" id="MBC8590800.1"/>
    </source>
</evidence>
<dbReference type="Proteomes" id="UP000601522">
    <property type="component" value="Unassembled WGS sequence"/>
</dbReference>
<sequence length="50" mass="5797">MLLKLLIIVVVISAIFNIVSFIVGKKEVSGIKYKFKRIRSIYKNLKDKDN</sequence>
<gene>
    <name evidence="2" type="ORF">H8689_06590</name>
</gene>
<keyword evidence="1" id="KW-1133">Transmembrane helix</keyword>
<comment type="caution">
    <text evidence="2">The sequence shown here is derived from an EMBL/GenBank/DDBJ whole genome shotgun (WGS) entry which is preliminary data.</text>
</comment>
<evidence type="ECO:0000256" key="1">
    <source>
        <dbReference type="SAM" id="Phobius"/>
    </source>
</evidence>
<evidence type="ECO:0000313" key="3">
    <source>
        <dbReference type="Proteomes" id="UP000601522"/>
    </source>
</evidence>
<proteinExistence type="predicted"/>
<accession>A0A926F2L3</accession>
<dbReference type="AlphaFoldDB" id="A0A926F2L3"/>
<dbReference type="RefSeq" id="WP_249323634.1">
    <property type="nucleotide sequence ID" value="NZ_JACRTK010000002.1"/>
</dbReference>
<organism evidence="2 3">
    <name type="scientific">Wansuia hejianensis</name>
    <dbReference type="NCBI Taxonomy" id="2763667"/>
    <lineage>
        <taxon>Bacteria</taxon>
        <taxon>Bacillati</taxon>
        <taxon>Bacillota</taxon>
        <taxon>Clostridia</taxon>
        <taxon>Lachnospirales</taxon>
        <taxon>Lachnospiraceae</taxon>
        <taxon>Wansuia</taxon>
    </lineage>
</organism>
<keyword evidence="1" id="KW-0472">Membrane</keyword>
<keyword evidence="3" id="KW-1185">Reference proteome</keyword>
<dbReference type="EMBL" id="JACRTK010000002">
    <property type="protein sequence ID" value="MBC8590800.1"/>
    <property type="molecule type" value="Genomic_DNA"/>
</dbReference>
<protein>
    <submittedName>
        <fullName evidence="2">Uncharacterized protein</fullName>
    </submittedName>
</protein>
<feature type="transmembrane region" description="Helical" evidence="1">
    <location>
        <begin position="6"/>
        <end position="24"/>
    </location>
</feature>